<dbReference type="EMBL" id="MIKF01000281">
    <property type="protein sequence ID" value="RTE73050.1"/>
    <property type="molecule type" value="Genomic_DNA"/>
</dbReference>
<dbReference type="PANTHER" id="PTHR24148">
    <property type="entry name" value="ANKYRIN REPEAT DOMAIN-CONTAINING PROTEIN 39 HOMOLOG-RELATED"/>
    <property type="match status" value="1"/>
</dbReference>
<dbReference type="InterPro" id="IPR010730">
    <property type="entry name" value="HET"/>
</dbReference>
<dbReference type="Proteomes" id="UP000287124">
    <property type="component" value="Unassembled WGS sequence"/>
</dbReference>
<evidence type="ECO:0000259" key="2">
    <source>
        <dbReference type="Pfam" id="PF06985"/>
    </source>
</evidence>
<reference evidence="3 4" key="1">
    <citation type="submission" date="2017-06" db="EMBL/GenBank/DDBJ databases">
        <title>Comparative genomic analysis of Ambrosia Fusariam Clade fungi.</title>
        <authorList>
            <person name="Stajich J.E."/>
            <person name="Carrillo J."/>
            <person name="Kijimoto T."/>
            <person name="Eskalen A."/>
            <person name="O'Donnell K."/>
            <person name="Kasson M."/>
        </authorList>
    </citation>
    <scope>NUCLEOTIDE SEQUENCE [LARGE SCALE GENOMIC DNA]</scope>
    <source>
        <strain evidence="3 4">UCR1854</strain>
    </source>
</reference>
<name>A0A430LBK7_9HYPO</name>
<feature type="compositionally biased region" description="Basic and acidic residues" evidence="1">
    <location>
        <begin position="90"/>
        <end position="101"/>
    </location>
</feature>
<comment type="caution">
    <text evidence="3">The sequence shown here is derived from an EMBL/GenBank/DDBJ whole genome shotgun (WGS) entry which is preliminary data.</text>
</comment>
<feature type="domain" description="Heterokaryon incompatibility" evidence="2">
    <location>
        <begin position="170"/>
        <end position="328"/>
    </location>
</feature>
<evidence type="ECO:0000256" key="1">
    <source>
        <dbReference type="SAM" id="MobiDB-lite"/>
    </source>
</evidence>
<evidence type="ECO:0000313" key="3">
    <source>
        <dbReference type="EMBL" id="RTE73050.1"/>
    </source>
</evidence>
<keyword evidence="4" id="KW-1185">Reference proteome</keyword>
<protein>
    <recommendedName>
        <fullName evidence="2">Heterokaryon incompatibility domain-containing protein</fullName>
    </recommendedName>
</protein>
<evidence type="ECO:0000313" key="4">
    <source>
        <dbReference type="Proteomes" id="UP000287124"/>
    </source>
</evidence>
<feature type="region of interest" description="Disordered" evidence="1">
    <location>
        <begin position="89"/>
        <end position="108"/>
    </location>
</feature>
<dbReference type="Pfam" id="PF06985">
    <property type="entry name" value="HET"/>
    <property type="match status" value="1"/>
</dbReference>
<dbReference type="InterPro" id="IPR052895">
    <property type="entry name" value="HetReg/Transcr_Mod"/>
</dbReference>
<dbReference type="AlphaFoldDB" id="A0A430LBK7"/>
<proteinExistence type="predicted"/>
<gene>
    <name evidence="3" type="ORF">BHE90_012529</name>
</gene>
<accession>A0A430LBK7</accession>
<sequence length="707" mass="80222">MDRSSPQERELLDKLEGQNLTLGMDGYERPRAAKYKDLYALFRPVIDGDASSIFSSSSEISLEVEWDKDMNCEADCWLKAQPVKAFLTRDSPERTRSEPSHEAASGAEAAATKLYTPLLPGWIRVIVLDPGEGDTPLQCTLMPELLFDPSRGKQRPGDRRDARLIKWTHYEAVSYHWGSPILSRIVLCREARLSETGEAYETSEVSMPVTASLHEALRCLRLKDRPRLLWIDGLCINQYDTAEKNRQVKQMFEIYRLSRRVVVHLGTPTKGTHMAMVFLDYINSEELRQSTLHRAHDPECIETLRVIYTGLYELLCRPWFERSWIRQEIIGTRGSIVCCGTKTIKWTAFKRGYRRLRSVETILESQPGTEFKKPALLKDRLQILKGLKRSWSAGEPMMRAMVPSHSIYSSIAGGILELLVVSKFAGATDPRDKVYSLLGLARPLRQAEETSQSSEGGSSGSNKTPTLDLLSFEVDYSKSLTAVYQYLAKFIINGTRNLDILALIKRPSEQPRPHQFASWVPDWQSCTPNNIVSIDDSLVLTSQRLPADFLASQQSYEEDDILRVSGWGVATVELLTGYTSSYEEMNRVDRDLPHDFALEEIHQVLKEMSFRYWTPTDTWRCCLLDPGRIALVPSVADVGDSVFIVKGSRFPLVMRPVHGFHCQEEATESDIRWEYVGVCLMWHFSMAAAVETLDLFSTVSPIELVVV</sequence>
<organism evidence="3 4">
    <name type="scientific">Fusarium euwallaceae</name>
    <dbReference type="NCBI Taxonomy" id="1147111"/>
    <lineage>
        <taxon>Eukaryota</taxon>
        <taxon>Fungi</taxon>
        <taxon>Dikarya</taxon>
        <taxon>Ascomycota</taxon>
        <taxon>Pezizomycotina</taxon>
        <taxon>Sordariomycetes</taxon>
        <taxon>Hypocreomycetidae</taxon>
        <taxon>Hypocreales</taxon>
        <taxon>Nectriaceae</taxon>
        <taxon>Fusarium</taxon>
        <taxon>Fusarium solani species complex</taxon>
    </lineage>
</organism>
<dbReference type="PANTHER" id="PTHR24148:SF64">
    <property type="entry name" value="HETEROKARYON INCOMPATIBILITY DOMAIN-CONTAINING PROTEIN"/>
    <property type="match status" value="1"/>
</dbReference>